<accession>A0A5B8UMW8</accession>
<dbReference type="KEGG" id="fgg:FSB75_15880"/>
<sequence length="93" mass="11066">MRCRDKADFIVLKTTAYHRTAFSRRQVMEFLEMPVYTVSPEDLILAKLLWIQGYQSAIQMQDIRNLLELPTLDKVYIVEWIKELKLTTFDLVL</sequence>
<dbReference type="RefSeq" id="WP_146789498.1">
    <property type="nucleotide sequence ID" value="NZ_BAABIO010000003.1"/>
</dbReference>
<protein>
    <submittedName>
        <fullName evidence="1">Uncharacterized protein</fullName>
    </submittedName>
</protein>
<dbReference type="OrthoDB" id="791618at2"/>
<gene>
    <name evidence="1" type="ORF">FSB75_15880</name>
</gene>
<evidence type="ECO:0000313" key="2">
    <source>
        <dbReference type="Proteomes" id="UP000321204"/>
    </source>
</evidence>
<proteinExistence type="predicted"/>
<keyword evidence="2" id="KW-1185">Reference proteome</keyword>
<dbReference type="AlphaFoldDB" id="A0A5B8UMW8"/>
<evidence type="ECO:0000313" key="1">
    <source>
        <dbReference type="EMBL" id="QEC57315.1"/>
    </source>
</evidence>
<reference evidence="1 2" key="1">
    <citation type="journal article" date="2015" name="Int. J. Syst. Evol. Microbiol.">
        <title>Flavisolibacter ginsenosidimutans sp. nov., with ginsenoside-converting activity isolated from soil used for cultivating ginseng.</title>
        <authorList>
            <person name="Zhao Y."/>
            <person name="Liu Q."/>
            <person name="Kang M.S."/>
            <person name="Jin F."/>
            <person name="Yu H."/>
            <person name="Im W.T."/>
        </authorList>
    </citation>
    <scope>NUCLEOTIDE SEQUENCE [LARGE SCALE GENOMIC DNA]</scope>
    <source>
        <strain evidence="1 2">Gsoil 636</strain>
    </source>
</reference>
<organism evidence="1 2">
    <name type="scientific">Flavisolibacter ginsenosidimutans</name>
    <dbReference type="NCBI Taxonomy" id="661481"/>
    <lineage>
        <taxon>Bacteria</taxon>
        <taxon>Pseudomonadati</taxon>
        <taxon>Bacteroidota</taxon>
        <taxon>Chitinophagia</taxon>
        <taxon>Chitinophagales</taxon>
        <taxon>Chitinophagaceae</taxon>
        <taxon>Flavisolibacter</taxon>
    </lineage>
</organism>
<dbReference type="EMBL" id="CP042433">
    <property type="protein sequence ID" value="QEC57315.1"/>
    <property type="molecule type" value="Genomic_DNA"/>
</dbReference>
<name>A0A5B8UMW8_9BACT</name>
<dbReference type="Proteomes" id="UP000321204">
    <property type="component" value="Chromosome"/>
</dbReference>